<dbReference type="GO" id="GO:0043590">
    <property type="term" value="C:bacterial nucleoid"/>
    <property type="evidence" value="ECO:0007669"/>
    <property type="project" value="TreeGrafter"/>
</dbReference>
<dbReference type="Pfam" id="PF11967">
    <property type="entry name" value="RecO_N"/>
    <property type="match status" value="1"/>
</dbReference>
<evidence type="ECO:0000313" key="10">
    <source>
        <dbReference type="Proteomes" id="UP000031620"/>
    </source>
</evidence>
<protein>
    <recommendedName>
        <fullName evidence="2 7">DNA repair protein RecO</fullName>
    </recommendedName>
    <alternativeName>
        <fullName evidence="6 7">Recombination protein O</fullName>
    </alternativeName>
</protein>
<evidence type="ECO:0000256" key="2">
    <source>
        <dbReference type="ARBA" id="ARBA00021310"/>
    </source>
</evidence>
<dbReference type="InterPro" id="IPR042242">
    <property type="entry name" value="RecO_C"/>
</dbReference>
<dbReference type="HAMAP" id="MF_00201">
    <property type="entry name" value="RecO"/>
    <property type="match status" value="1"/>
</dbReference>
<dbReference type="KEGG" id="lho:LOOC260_111650"/>
<evidence type="ECO:0000256" key="3">
    <source>
        <dbReference type="ARBA" id="ARBA00022763"/>
    </source>
</evidence>
<evidence type="ECO:0000256" key="4">
    <source>
        <dbReference type="ARBA" id="ARBA00023172"/>
    </source>
</evidence>
<dbReference type="InterPro" id="IPR003717">
    <property type="entry name" value="RecO"/>
</dbReference>
<evidence type="ECO:0000256" key="6">
    <source>
        <dbReference type="ARBA" id="ARBA00033409"/>
    </source>
</evidence>
<accession>A0A0A1GXU8</accession>
<gene>
    <name evidence="7" type="primary">recO</name>
    <name evidence="9" type="ORF">LOOC260_111650</name>
</gene>
<feature type="domain" description="DNA replication/recombination mediator RecO N-terminal" evidence="8">
    <location>
        <begin position="7"/>
        <end position="79"/>
    </location>
</feature>
<dbReference type="PANTHER" id="PTHR33991">
    <property type="entry name" value="DNA REPAIR PROTEIN RECO"/>
    <property type="match status" value="1"/>
</dbReference>
<dbReference type="GO" id="GO:0006310">
    <property type="term" value="P:DNA recombination"/>
    <property type="evidence" value="ECO:0007669"/>
    <property type="project" value="UniProtKB-UniRule"/>
</dbReference>
<dbReference type="HOGENOM" id="CLU_066632_4_0_9"/>
<keyword evidence="3 7" id="KW-0227">DNA damage</keyword>
<evidence type="ECO:0000256" key="7">
    <source>
        <dbReference type="HAMAP-Rule" id="MF_00201"/>
    </source>
</evidence>
<name>A0A0A1GXU8_9LACO</name>
<dbReference type="RefSeq" id="WP_041093594.1">
    <property type="nucleotide sequence ID" value="NZ_AP014680.1"/>
</dbReference>
<evidence type="ECO:0000256" key="5">
    <source>
        <dbReference type="ARBA" id="ARBA00023204"/>
    </source>
</evidence>
<dbReference type="InterPro" id="IPR022572">
    <property type="entry name" value="DNA_rep/recomb_RecO_N"/>
</dbReference>
<evidence type="ECO:0000256" key="1">
    <source>
        <dbReference type="ARBA" id="ARBA00007452"/>
    </source>
</evidence>
<dbReference type="NCBIfam" id="TIGR00613">
    <property type="entry name" value="reco"/>
    <property type="match status" value="1"/>
</dbReference>
<sequence length="266" mass="30539">MGQINERFNGIIMYRRDYRERDLLVKILTDRVGKTMFLVKNAKKRGFRLTADILPFTHGTYIGALNQQGLSFINAAADTQQYQNITQDIVKNAYATYILGLVDSAFQDDQPLGSWFENIAAALRLIDEGVDEAIIANIVEVQLLGAFGVAPQWQGCAVCGRTDLPFDYSQRYGGLLCANHFHLDQYRLHLDQRTIYYLRQFSVIKLTQLNSINVHEDTKQHLREVLDQIYDDSVGLHLKSKRFIDQMSSWTQKLTKRPSNDIDNDK</sequence>
<dbReference type="Gene3D" id="1.20.1440.120">
    <property type="entry name" value="Recombination protein O, C-terminal domain"/>
    <property type="match status" value="1"/>
</dbReference>
<dbReference type="EMBL" id="AP014680">
    <property type="protein sequence ID" value="BAP85704.1"/>
    <property type="molecule type" value="Genomic_DNA"/>
</dbReference>
<evidence type="ECO:0000259" key="8">
    <source>
        <dbReference type="Pfam" id="PF11967"/>
    </source>
</evidence>
<proteinExistence type="inferred from homology"/>
<dbReference type="PANTHER" id="PTHR33991:SF1">
    <property type="entry name" value="DNA REPAIR PROTEIN RECO"/>
    <property type="match status" value="1"/>
</dbReference>
<dbReference type="SUPFAM" id="SSF57863">
    <property type="entry name" value="ArfGap/RecO-like zinc finger"/>
    <property type="match status" value="1"/>
</dbReference>
<dbReference type="InterPro" id="IPR037278">
    <property type="entry name" value="ARFGAP/RecO"/>
</dbReference>
<dbReference type="GO" id="GO:0006302">
    <property type="term" value="P:double-strand break repair"/>
    <property type="evidence" value="ECO:0007669"/>
    <property type="project" value="TreeGrafter"/>
</dbReference>
<organism evidence="9 10">
    <name type="scientific">Paucilactobacillus hokkaidonensis JCM 18461</name>
    <dbReference type="NCBI Taxonomy" id="1291742"/>
    <lineage>
        <taxon>Bacteria</taxon>
        <taxon>Bacillati</taxon>
        <taxon>Bacillota</taxon>
        <taxon>Bacilli</taxon>
        <taxon>Lactobacillales</taxon>
        <taxon>Lactobacillaceae</taxon>
        <taxon>Paucilactobacillus</taxon>
    </lineage>
</organism>
<keyword evidence="4 7" id="KW-0233">DNA recombination</keyword>
<dbReference type="Pfam" id="PF02565">
    <property type="entry name" value="RecO_C"/>
    <property type="match status" value="1"/>
</dbReference>
<keyword evidence="5 7" id="KW-0234">DNA repair</keyword>
<dbReference type="SUPFAM" id="SSF50249">
    <property type="entry name" value="Nucleic acid-binding proteins"/>
    <property type="match status" value="1"/>
</dbReference>
<dbReference type="AlphaFoldDB" id="A0A0A1GXU8"/>
<reference evidence="9 10" key="1">
    <citation type="submission" date="2014-11" db="EMBL/GenBank/DDBJ databases">
        <title>Complete genome sequence and analysis of Lactobacillus hokkaidonensis LOOC260T.</title>
        <authorList>
            <person name="Tanizawa Y."/>
            <person name="Tohno M."/>
            <person name="Kaminuma E."/>
            <person name="Nakamura Y."/>
            <person name="Arita M."/>
        </authorList>
    </citation>
    <scope>NUCLEOTIDE SEQUENCE [LARGE SCALE GENOMIC DNA]</scope>
    <source>
        <strain evidence="9 10">LOOC260</strain>
    </source>
</reference>
<dbReference type="InterPro" id="IPR012340">
    <property type="entry name" value="NA-bd_OB-fold"/>
</dbReference>
<dbReference type="Proteomes" id="UP000031620">
    <property type="component" value="Chromosome"/>
</dbReference>
<dbReference type="STRING" id="1291742.LOOC260_111650"/>
<dbReference type="Gene3D" id="2.40.50.140">
    <property type="entry name" value="Nucleic acid-binding proteins"/>
    <property type="match status" value="1"/>
</dbReference>
<comment type="function">
    <text evidence="7">Involved in DNA repair and RecF pathway recombination.</text>
</comment>
<comment type="similarity">
    <text evidence="1 7">Belongs to the RecO family.</text>
</comment>
<evidence type="ECO:0000313" key="9">
    <source>
        <dbReference type="EMBL" id="BAP85704.1"/>
    </source>
</evidence>